<dbReference type="NCBIfam" id="NF007601">
    <property type="entry name" value="PRK10247.1"/>
    <property type="match status" value="1"/>
</dbReference>
<dbReference type="EMBL" id="JAADJU010000003">
    <property type="protein sequence ID" value="NMP26810.1"/>
    <property type="molecule type" value="Genomic_DNA"/>
</dbReference>
<keyword evidence="4" id="KW-0547">Nucleotide-binding</keyword>
<keyword evidence="2" id="KW-1003">Cell membrane</keyword>
<dbReference type="Pfam" id="PF00005">
    <property type="entry name" value="ABC_tran"/>
    <property type="match status" value="1"/>
</dbReference>
<dbReference type="RefSeq" id="WP_169402497.1">
    <property type="nucleotide sequence ID" value="NZ_JAADJU010000003.1"/>
</dbReference>
<evidence type="ECO:0000313" key="9">
    <source>
        <dbReference type="EMBL" id="NMP26810.1"/>
    </source>
</evidence>
<evidence type="ECO:0000256" key="5">
    <source>
        <dbReference type="ARBA" id="ARBA00022840"/>
    </source>
</evidence>
<organism evidence="9 10">
    <name type="scientific">Rouxiella aceris</name>
    <dbReference type="NCBI Taxonomy" id="2703884"/>
    <lineage>
        <taxon>Bacteria</taxon>
        <taxon>Pseudomonadati</taxon>
        <taxon>Pseudomonadota</taxon>
        <taxon>Gammaproteobacteria</taxon>
        <taxon>Enterobacterales</taxon>
        <taxon>Yersiniaceae</taxon>
        <taxon>Rouxiella</taxon>
    </lineage>
</organism>
<dbReference type="SUPFAM" id="SSF52540">
    <property type="entry name" value="P-loop containing nucleoside triphosphate hydrolases"/>
    <property type="match status" value="1"/>
</dbReference>
<protein>
    <submittedName>
        <fullName evidence="9">Iron ABC transporter ATP-binding protein FetA</fullName>
    </submittedName>
</protein>
<comment type="caution">
    <text evidence="9">The sequence shown here is derived from an EMBL/GenBank/DDBJ whole genome shotgun (WGS) entry which is preliminary data.</text>
</comment>
<keyword evidence="1" id="KW-0813">Transport</keyword>
<dbReference type="SMART" id="SM00382">
    <property type="entry name" value="AAA"/>
    <property type="match status" value="1"/>
</dbReference>
<proteinExistence type="predicted"/>
<keyword evidence="5 9" id="KW-0067">ATP-binding</keyword>
<dbReference type="Gene3D" id="3.40.50.300">
    <property type="entry name" value="P-loop containing nucleotide triphosphate hydrolases"/>
    <property type="match status" value="1"/>
</dbReference>
<dbReference type="PANTHER" id="PTHR43423:SF12">
    <property type="entry name" value="IRON EXPORT ATP-BINDING PROTEIN FETA-RELATED"/>
    <property type="match status" value="1"/>
</dbReference>
<dbReference type="GO" id="GO:0005524">
    <property type="term" value="F:ATP binding"/>
    <property type="evidence" value="ECO:0007669"/>
    <property type="project" value="UniProtKB-KW"/>
</dbReference>
<keyword evidence="7" id="KW-0472">Membrane</keyword>
<keyword evidence="6" id="KW-1278">Translocase</keyword>
<dbReference type="AlphaFoldDB" id="A0A848MIA7"/>
<evidence type="ECO:0000256" key="2">
    <source>
        <dbReference type="ARBA" id="ARBA00022475"/>
    </source>
</evidence>
<sequence length="223" mass="24894">MSSPQILLRLQDVSFSLNQQVLLPPTSLELNAGEFTLLTGPSGCGKSTLLKIVASLQNPSSGQVFFTGQDISQLNVEHYRQQVSYCFQTPVLFGQTVFDNLALPYQIRGKKADRVHMCDWLARVNLPKEMLDKEVQSLSGGEKQRVSLLRNLQFLPKVLLLDEITSALDEENKRNVNSIIADLVKQQGIAVMWVTHDSNEIRHAQRVITLARQPAGENSHESA</sequence>
<gene>
    <name evidence="9" type="primary">fetA</name>
    <name evidence="9" type="ORF">GW590_08035</name>
</gene>
<dbReference type="PROSITE" id="PS50893">
    <property type="entry name" value="ABC_TRANSPORTER_2"/>
    <property type="match status" value="1"/>
</dbReference>
<accession>A0A848MIA7</accession>
<feature type="domain" description="ABC transporter" evidence="8">
    <location>
        <begin position="8"/>
        <end position="223"/>
    </location>
</feature>
<evidence type="ECO:0000256" key="4">
    <source>
        <dbReference type="ARBA" id="ARBA00022741"/>
    </source>
</evidence>
<dbReference type="InterPro" id="IPR003593">
    <property type="entry name" value="AAA+_ATPase"/>
</dbReference>
<evidence type="ECO:0000256" key="7">
    <source>
        <dbReference type="ARBA" id="ARBA00023136"/>
    </source>
</evidence>
<dbReference type="InterPro" id="IPR017871">
    <property type="entry name" value="ABC_transporter-like_CS"/>
</dbReference>
<reference evidence="9 10" key="2">
    <citation type="submission" date="2020-06" db="EMBL/GenBank/DDBJ databases">
        <title>Polyphasic characterization of a Rahnella strain isolated from tree sap.</title>
        <authorList>
            <person name="Kim I.S."/>
        </authorList>
    </citation>
    <scope>NUCLEOTIDE SEQUENCE [LARGE SCALE GENOMIC DNA]</scope>
    <source>
        <strain evidence="9 10">SAP-1</strain>
    </source>
</reference>
<dbReference type="PANTHER" id="PTHR43423">
    <property type="entry name" value="ABC TRANSPORTER I FAMILY MEMBER 17"/>
    <property type="match status" value="1"/>
</dbReference>
<dbReference type="GO" id="GO:0016887">
    <property type="term" value="F:ATP hydrolysis activity"/>
    <property type="evidence" value="ECO:0007669"/>
    <property type="project" value="InterPro"/>
</dbReference>
<reference evidence="9 10" key="1">
    <citation type="submission" date="2020-01" db="EMBL/GenBank/DDBJ databases">
        <authorList>
            <person name="Lee S.D."/>
        </authorList>
    </citation>
    <scope>NUCLEOTIDE SEQUENCE [LARGE SCALE GENOMIC DNA]</scope>
    <source>
        <strain evidence="9 10">SAP-1</strain>
    </source>
</reference>
<dbReference type="Proteomes" id="UP000585363">
    <property type="component" value="Unassembled WGS sequence"/>
</dbReference>
<evidence type="ECO:0000256" key="3">
    <source>
        <dbReference type="ARBA" id="ARBA00022519"/>
    </source>
</evidence>
<keyword evidence="3" id="KW-0997">Cell inner membrane</keyword>
<evidence type="ECO:0000256" key="1">
    <source>
        <dbReference type="ARBA" id="ARBA00022448"/>
    </source>
</evidence>
<dbReference type="InterPro" id="IPR027417">
    <property type="entry name" value="P-loop_NTPase"/>
</dbReference>
<name>A0A848MIA7_9GAMM</name>
<dbReference type="InterPro" id="IPR003439">
    <property type="entry name" value="ABC_transporter-like_ATP-bd"/>
</dbReference>
<evidence type="ECO:0000259" key="8">
    <source>
        <dbReference type="PROSITE" id="PS50893"/>
    </source>
</evidence>
<evidence type="ECO:0000313" key="10">
    <source>
        <dbReference type="Proteomes" id="UP000585363"/>
    </source>
</evidence>
<dbReference type="PROSITE" id="PS00211">
    <property type="entry name" value="ABC_TRANSPORTER_1"/>
    <property type="match status" value="1"/>
</dbReference>
<keyword evidence="10" id="KW-1185">Reference proteome</keyword>
<evidence type="ECO:0000256" key="6">
    <source>
        <dbReference type="ARBA" id="ARBA00022967"/>
    </source>
</evidence>